<reference evidence="1" key="1">
    <citation type="submission" date="2016-06" db="UniProtKB">
        <authorList>
            <consortium name="WormBaseParasite"/>
        </authorList>
    </citation>
    <scope>IDENTIFICATION</scope>
</reference>
<organism evidence="1">
    <name type="scientific">Schistocephalus solidus</name>
    <name type="common">Tapeworm</name>
    <dbReference type="NCBI Taxonomy" id="70667"/>
    <lineage>
        <taxon>Eukaryota</taxon>
        <taxon>Metazoa</taxon>
        <taxon>Spiralia</taxon>
        <taxon>Lophotrochozoa</taxon>
        <taxon>Platyhelminthes</taxon>
        <taxon>Cestoda</taxon>
        <taxon>Eucestoda</taxon>
        <taxon>Diphyllobothriidea</taxon>
        <taxon>Diphyllobothriidae</taxon>
        <taxon>Schistocephalus</taxon>
    </lineage>
</organism>
<protein>
    <submittedName>
        <fullName evidence="1">C2H2-type domain-containing protein</fullName>
    </submittedName>
</protein>
<sequence length="94" mass="10786">LPFADIFKDYPSTTKHFYRASSVHRFTSLRFHRATVARTLTQQYVLQLNVDKCHICVNHLAFIGHHVDQHGKSPLKDKVQSVLSFPAPKTLSQL</sequence>
<evidence type="ECO:0000313" key="1">
    <source>
        <dbReference type="WBParaSite" id="SSLN_0002049701-mRNA-1"/>
    </source>
</evidence>
<dbReference type="AlphaFoldDB" id="A0A183TTG5"/>
<dbReference type="InterPro" id="IPR043502">
    <property type="entry name" value="DNA/RNA_pol_sf"/>
</dbReference>
<proteinExistence type="predicted"/>
<accession>A0A183TTG5</accession>
<dbReference type="SUPFAM" id="SSF56672">
    <property type="entry name" value="DNA/RNA polymerases"/>
    <property type="match status" value="1"/>
</dbReference>
<name>A0A183TTG5_SCHSO</name>
<dbReference type="WBParaSite" id="SSLN_0002049701-mRNA-1">
    <property type="protein sequence ID" value="SSLN_0002049701-mRNA-1"/>
    <property type="gene ID" value="SSLN_0002049701"/>
</dbReference>